<proteinExistence type="inferred from homology"/>
<keyword evidence="7 13" id="KW-0460">Magnesium</keyword>
<dbReference type="PANTHER" id="PTHR11839">
    <property type="entry name" value="UDP/ADP-SUGAR PYROPHOSPHATASE"/>
    <property type="match status" value="1"/>
</dbReference>
<feature type="binding site" evidence="13">
    <location>
        <position position="95"/>
    </location>
    <ligand>
        <name>Mg(2+)</name>
        <dbReference type="ChEBI" id="CHEBI:18420"/>
        <label>1</label>
    </ligand>
</feature>
<dbReference type="GO" id="GO:0046872">
    <property type="term" value="F:metal ion binding"/>
    <property type="evidence" value="ECO:0007669"/>
    <property type="project" value="UniProtKB-KW"/>
</dbReference>
<feature type="domain" description="Nudix hydrolase" evidence="15">
    <location>
        <begin position="54"/>
        <end position="193"/>
    </location>
</feature>
<dbReference type="InterPro" id="IPR020084">
    <property type="entry name" value="NUDIX_hydrolase_CS"/>
</dbReference>
<evidence type="ECO:0000256" key="1">
    <source>
        <dbReference type="ARBA" id="ARBA00001946"/>
    </source>
</evidence>
<evidence type="ECO:0000259" key="15">
    <source>
        <dbReference type="PROSITE" id="PS51462"/>
    </source>
</evidence>
<dbReference type="AlphaFoldDB" id="A0A4Q9GCD1"/>
<evidence type="ECO:0000256" key="9">
    <source>
        <dbReference type="ARBA" id="ARBA00030162"/>
    </source>
</evidence>
<dbReference type="SUPFAM" id="SSF55811">
    <property type="entry name" value="Nudix"/>
    <property type="match status" value="1"/>
</dbReference>
<organism evidence="16 17">
    <name type="scientific">Hansschlegelia quercus</name>
    <dbReference type="NCBI Taxonomy" id="2528245"/>
    <lineage>
        <taxon>Bacteria</taxon>
        <taxon>Pseudomonadati</taxon>
        <taxon>Pseudomonadota</taxon>
        <taxon>Alphaproteobacteria</taxon>
        <taxon>Hyphomicrobiales</taxon>
        <taxon>Methylopilaceae</taxon>
        <taxon>Hansschlegelia</taxon>
    </lineage>
</organism>
<comment type="cofactor">
    <cofactor evidence="1 13">
        <name>Mg(2+)</name>
        <dbReference type="ChEBI" id="CHEBI:18420"/>
    </cofactor>
</comment>
<evidence type="ECO:0000256" key="4">
    <source>
        <dbReference type="ARBA" id="ARBA00013297"/>
    </source>
</evidence>
<evidence type="ECO:0000256" key="11">
    <source>
        <dbReference type="ARBA" id="ARBA00033056"/>
    </source>
</evidence>
<dbReference type="RefSeq" id="WP_131004531.1">
    <property type="nucleotide sequence ID" value="NZ_JBHSZR010000006.1"/>
</dbReference>
<dbReference type="GO" id="GO:0019693">
    <property type="term" value="P:ribose phosphate metabolic process"/>
    <property type="evidence" value="ECO:0007669"/>
    <property type="project" value="TreeGrafter"/>
</dbReference>
<sequence>MSGYDERLADAEADAELEGPELLHDGYRRLERWRVTLPASGPRAEIEQNREVLRAGPCIGALLVDLERDALVLIRQFRAPAALATGKGDLVEIVAGRVEPGEDLEIAARRETMEETGLEAGRAVRLFDFMPSPGIADENAALFLVEVDSSKALEHAGAAEEREATRPFVVLIDDAIASLGDPRPRTAYLLLALQWLALNRDRLSTLLRG</sequence>
<comment type="similarity">
    <text evidence="2">Belongs to the Nudix hydrolase family. NudF subfamily.</text>
</comment>
<evidence type="ECO:0000256" key="6">
    <source>
        <dbReference type="ARBA" id="ARBA00022801"/>
    </source>
</evidence>
<keyword evidence="6 16" id="KW-0378">Hydrolase</keyword>
<dbReference type="Gene3D" id="3.90.79.10">
    <property type="entry name" value="Nucleoside Triphosphate Pyrophosphohydrolase"/>
    <property type="match status" value="1"/>
</dbReference>
<reference evidence="16 17" key="1">
    <citation type="submission" date="2019-02" db="EMBL/GenBank/DDBJ databases">
        <title>Hansschlegelia quercus sp. nov., a novel methylotrophic bacterium from buds of oak (Quercus robur L.).</title>
        <authorList>
            <person name="Agafonova N.V."/>
            <person name="Kaparullina E.N."/>
            <person name="Grouzdev D.S."/>
            <person name="Doronina N.V."/>
        </authorList>
    </citation>
    <scope>NUCLEOTIDE SEQUENCE [LARGE SCALE GENOMIC DNA]</scope>
    <source>
        <strain evidence="16 17">Dub</strain>
    </source>
</reference>
<dbReference type="Proteomes" id="UP000291613">
    <property type="component" value="Unassembled WGS sequence"/>
</dbReference>
<dbReference type="NCBIfam" id="TIGR00052">
    <property type="entry name" value="nudix-type nucleoside diphosphatase, YffH/AdpP family"/>
    <property type="match status" value="1"/>
</dbReference>
<comment type="catalytic activity">
    <reaction evidence="12">
        <text>ADP-D-ribose + H2O = D-ribose 5-phosphate + AMP + 2 H(+)</text>
        <dbReference type="Rhea" id="RHEA:10412"/>
        <dbReference type="ChEBI" id="CHEBI:15377"/>
        <dbReference type="ChEBI" id="CHEBI:15378"/>
        <dbReference type="ChEBI" id="CHEBI:57967"/>
        <dbReference type="ChEBI" id="CHEBI:78346"/>
        <dbReference type="ChEBI" id="CHEBI:456215"/>
        <dbReference type="EC" id="3.6.1.13"/>
    </reaction>
</comment>
<evidence type="ECO:0000256" key="10">
    <source>
        <dbReference type="ARBA" id="ARBA00030308"/>
    </source>
</evidence>
<evidence type="ECO:0000256" key="13">
    <source>
        <dbReference type="PIRSR" id="PIRSR604385-2"/>
    </source>
</evidence>
<gene>
    <name evidence="16" type="ORF">EYR15_15765</name>
</gene>
<dbReference type="OrthoDB" id="5292471at2"/>
<feature type="binding site" evidence="13">
    <location>
        <position position="163"/>
    </location>
    <ligand>
        <name>Mg(2+)</name>
        <dbReference type="ChEBI" id="CHEBI:18420"/>
        <label>1</label>
    </ligand>
</feature>
<dbReference type="PROSITE" id="PS00893">
    <property type="entry name" value="NUDIX_BOX"/>
    <property type="match status" value="1"/>
</dbReference>
<dbReference type="PANTHER" id="PTHR11839:SF5">
    <property type="entry name" value="ADP-RIBOSE PYROPHOSPHATASE"/>
    <property type="match status" value="1"/>
</dbReference>
<feature type="binding site" evidence="13">
    <location>
        <position position="111"/>
    </location>
    <ligand>
        <name>Mg(2+)</name>
        <dbReference type="ChEBI" id="CHEBI:18420"/>
        <label>1</label>
    </ligand>
</feature>
<dbReference type="InterPro" id="IPR015797">
    <property type="entry name" value="NUDIX_hydrolase-like_dom_sf"/>
</dbReference>
<feature type="binding site" evidence="13">
    <location>
        <position position="115"/>
    </location>
    <ligand>
        <name>Mg(2+)</name>
        <dbReference type="ChEBI" id="CHEBI:18420"/>
        <label>1</label>
    </ligand>
</feature>
<dbReference type="EC" id="3.6.1.13" evidence="3"/>
<evidence type="ECO:0000256" key="2">
    <source>
        <dbReference type="ARBA" id="ARBA00007482"/>
    </source>
</evidence>
<comment type="function">
    <text evidence="8">Acts on ADP-mannose and ADP-glucose as well as ADP-ribose. Prevents glycogen biosynthesis. The reaction catalyzed by this enzyme is a limiting step of the gluconeogenic process.</text>
</comment>
<dbReference type="PROSITE" id="PS51462">
    <property type="entry name" value="NUDIX"/>
    <property type="match status" value="1"/>
</dbReference>
<evidence type="ECO:0000256" key="14">
    <source>
        <dbReference type="PIRSR" id="PIRSR604385-3"/>
    </source>
</evidence>
<comment type="caution">
    <text evidence="16">The sequence shown here is derived from an EMBL/GenBank/DDBJ whole genome shotgun (WGS) entry which is preliminary data.</text>
</comment>
<evidence type="ECO:0000313" key="17">
    <source>
        <dbReference type="Proteomes" id="UP000291613"/>
    </source>
</evidence>
<evidence type="ECO:0000256" key="5">
    <source>
        <dbReference type="ARBA" id="ARBA00022723"/>
    </source>
</evidence>
<keyword evidence="17" id="KW-1185">Reference proteome</keyword>
<evidence type="ECO:0000256" key="8">
    <source>
        <dbReference type="ARBA" id="ARBA00025164"/>
    </source>
</evidence>
<protein>
    <recommendedName>
        <fullName evidence="4">ADP-ribose pyrophosphatase</fullName>
        <ecNumber evidence="3">3.6.1.13</ecNumber>
    </recommendedName>
    <alternativeName>
        <fullName evidence="9">ADP-ribose diphosphatase</fullName>
    </alternativeName>
    <alternativeName>
        <fullName evidence="11">ADP-ribose phosphohydrolase</fullName>
    </alternativeName>
    <alternativeName>
        <fullName evidence="10">Adenosine diphosphoribose pyrophosphatase</fullName>
    </alternativeName>
</protein>
<evidence type="ECO:0000256" key="7">
    <source>
        <dbReference type="ARBA" id="ARBA00022842"/>
    </source>
</evidence>
<dbReference type="InterPro" id="IPR004385">
    <property type="entry name" value="NDP_pyrophosphatase"/>
</dbReference>
<keyword evidence="5 13" id="KW-0479">Metal-binding</keyword>
<feature type="short sequence motif" description="Nudix box" evidence="14">
    <location>
        <begin position="96"/>
        <end position="118"/>
    </location>
</feature>
<evidence type="ECO:0000256" key="3">
    <source>
        <dbReference type="ARBA" id="ARBA00012453"/>
    </source>
</evidence>
<evidence type="ECO:0000256" key="12">
    <source>
        <dbReference type="ARBA" id="ARBA00049546"/>
    </source>
</evidence>
<dbReference type="GO" id="GO:0006753">
    <property type="term" value="P:nucleoside phosphate metabolic process"/>
    <property type="evidence" value="ECO:0007669"/>
    <property type="project" value="TreeGrafter"/>
</dbReference>
<dbReference type="InterPro" id="IPR000086">
    <property type="entry name" value="NUDIX_hydrolase_dom"/>
</dbReference>
<dbReference type="GO" id="GO:0047631">
    <property type="term" value="F:ADP-ribose diphosphatase activity"/>
    <property type="evidence" value="ECO:0007669"/>
    <property type="project" value="UniProtKB-EC"/>
</dbReference>
<dbReference type="GO" id="GO:0019144">
    <property type="term" value="F:ADP-sugar diphosphatase activity"/>
    <property type="evidence" value="ECO:0007669"/>
    <property type="project" value="TreeGrafter"/>
</dbReference>
<evidence type="ECO:0000313" key="16">
    <source>
        <dbReference type="EMBL" id="TBN47613.1"/>
    </source>
</evidence>
<dbReference type="GO" id="GO:0005829">
    <property type="term" value="C:cytosol"/>
    <property type="evidence" value="ECO:0007669"/>
    <property type="project" value="TreeGrafter"/>
</dbReference>
<dbReference type="Pfam" id="PF00293">
    <property type="entry name" value="NUDIX"/>
    <property type="match status" value="1"/>
</dbReference>
<name>A0A4Q9GCD1_9HYPH</name>
<dbReference type="EMBL" id="SIUB01000010">
    <property type="protein sequence ID" value="TBN47613.1"/>
    <property type="molecule type" value="Genomic_DNA"/>
</dbReference>
<accession>A0A4Q9GCD1</accession>